<reference evidence="2" key="1">
    <citation type="submission" date="2020-08" db="EMBL/GenBank/DDBJ databases">
        <title>Paracoccus amoyensis sp. nov., isolated from the surface seawater at coast of Xiamen, Fujian.</title>
        <authorList>
            <person name="Lyu L."/>
        </authorList>
    </citation>
    <scope>NUCLEOTIDE SEQUENCE</scope>
    <source>
        <strain evidence="2">11-3</strain>
    </source>
</reference>
<feature type="transmembrane region" description="Helical" evidence="1">
    <location>
        <begin position="102"/>
        <end position="123"/>
    </location>
</feature>
<keyword evidence="1" id="KW-1133">Transmembrane helix</keyword>
<gene>
    <name evidence="2" type="ORF">H4P12_01975</name>
</gene>
<feature type="transmembrane region" description="Helical" evidence="1">
    <location>
        <begin position="12"/>
        <end position="32"/>
    </location>
</feature>
<sequence length="127" mass="13197">MSGKVRISELIAYAATFVIGAGVAYLVLTLSVQNLFGPDGDANIAIVLNWLSPLAGLAAFQLGFGLVTGRWRNLHFWLVAPLITYAAVAIGMALAAKGWLDLIGAGILVLVGLFSAGLIALSLSRAD</sequence>
<proteinExistence type="predicted"/>
<name>A0A926GDR0_9RHOB</name>
<evidence type="ECO:0000313" key="2">
    <source>
        <dbReference type="EMBL" id="MBC9245504.1"/>
    </source>
</evidence>
<dbReference type="EMBL" id="JACOQL010000001">
    <property type="protein sequence ID" value="MBC9245504.1"/>
    <property type="molecule type" value="Genomic_DNA"/>
</dbReference>
<keyword evidence="1" id="KW-0812">Transmembrane</keyword>
<feature type="transmembrane region" description="Helical" evidence="1">
    <location>
        <begin position="44"/>
        <end position="67"/>
    </location>
</feature>
<evidence type="ECO:0000313" key="3">
    <source>
        <dbReference type="Proteomes" id="UP000608594"/>
    </source>
</evidence>
<keyword evidence="3" id="KW-1185">Reference proteome</keyword>
<dbReference type="AlphaFoldDB" id="A0A926GDR0"/>
<protein>
    <submittedName>
        <fullName evidence="2">Uncharacterized protein</fullName>
    </submittedName>
</protein>
<dbReference type="Proteomes" id="UP000608594">
    <property type="component" value="Unassembled WGS sequence"/>
</dbReference>
<organism evidence="2 3">
    <name type="scientific">Paracoccus amoyensis</name>
    <dbReference type="NCBI Taxonomy" id="2760093"/>
    <lineage>
        <taxon>Bacteria</taxon>
        <taxon>Pseudomonadati</taxon>
        <taxon>Pseudomonadota</taxon>
        <taxon>Alphaproteobacteria</taxon>
        <taxon>Rhodobacterales</taxon>
        <taxon>Paracoccaceae</taxon>
        <taxon>Paracoccus</taxon>
    </lineage>
</organism>
<keyword evidence="1" id="KW-0472">Membrane</keyword>
<feature type="transmembrane region" description="Helical" evidence="1">
    <location>
        <begin position="74"/>
        <end position="96"/>
    </location>
</feature>
<accession>A0A926GDR0</accession>
<dbReference type="RefSeq" id="WP_187791899.1">
    <property type="nucleotide sequence ID" value="NZ_JACOQL010000001.1"/>
</dbReference>
<comment type="caution">
    <text evidence="2">The sequence shown here is derived from an EMBL/GenBank/DDBJ whole genome shotgun (WGS) entry which is preliminary data.</text>
</comment>
<evidence type="ECO:0000256" key="1">
    <source>
        <dbReference type="SAM" id="Phobius"/>
    </source>
</evidence>